<dbReference type="PANTHER" id="PTHR47718:SF13">
    <property type="entry name" value="OS09G0290500 PROTEIN"/>
    <property type="match status" value="1"/>
</dbReference>
<keyword evidence="1" id="KW-0479">Metal-binding</keyword>
<dbReference type="InterPro" id="IPR018289">
    <property type="entry name" value="MULE_transposase_dom"/>
</dbReference>
<keyword evidence="2 4" id="KW-0863">Zinc-finger</keyword>
<keyword evidence="3" id="KW-0862">Zinc</keyword>
<evidence type="ECO:0000313" key="7">
    <source>
        <dbReference type="EMBL" id="KAG2655602.1"/>
    </source>
</evidence>
<gene>
    <name evidence="7" type="ORF">PVAP13_1KG026709</name>
</gene>
<dbReference type="InterPro" id="IPR006564">
    <property type="entry name" value="Znf_PMZ"/>
</dbReference>
<organism evidence="7 8">
    <name type="scientific">Panicum virgatum</name>
    <name type="common">Blackwell switchgrass</name>
    <dbReference type="NCBI Taxonomy" id="38727"/>
    <lineage>
        <taxon>Eukaryota</taxon>
        <taxon>Viridiplantae</taxon>
        <taxon>Streptophyta</taxon>
        <taxon>Embryophyta</taxon>
        <taxon>Tracheophyta</taxon>
        <taxon>Spermatophyta</taxon>
        <taxon>Magnoliopsida</taxon>
        <taxon>Liliopsida</taxon>
        <taxon>Poales</taxon>
        <taxon>Poaceae</taxon>
        <taxon>PACMAD clade</taxon>
        <taxon>Panicoideae</taxon>
        <taxon>Panicodae</taxon>
        <taxon>Paniceae</taxon>
        <taxon>Panicinae</taxon>
        <taxon>Panicum</taxon>
        <taxon>Panicum sect. Hiantes</taxon>
    </lineage>
</organism>
<feature type="region of interest" description="Disordered" evidence="5">
    <location>
        <begin position="636"/>
        <end position="683"/>
    </location>
</feature>
<dbReference type="AlphaFoldDB" id="A0A8T0X220"/>
<sequence>MSAPTQTLEELAEYEYIVEKTFLSEDNGYEFFNAFARNKGFSLRKGKVTRAPNKDDISSRQYLCSKAGARQPKFLIMEDKKRRPRPVTRFECPFEVVIKHKPEMNVWYVYKYIDTHNHVMARSNEVGFLFSHRRISDRQKKEILAYQTAGLRKYQIMDVLEQQYGGPHNVGHVTKDLYNFSYLNKKAKIADGDANAVLQFMKQKQLEDSEFFFEYKTSAEGRLLNLFWCDGQSRLDYQAFGDLVIFDSTYRTNRYKMPFVPFVGLNHHRSTTIFACAIVSHENVESFEWLLRTLLVAMYNKEPKSIITDGDRAMRKAIRVVLPNTDHRLCAWHIERNAARFLHYSMIPGFRKLIYMRASPQTFENQWKSFFKKINAIGKRRRRRKHIRWLTMMHTIKRLWAASYLENKYFLGAKSNQRSESLNSRLHKHLDRKMTLYDMIDHYFHCVSRIRRNESQLDCEASQSIPVGITEHHVLENSAANCFTPANFYLVQKEITRATLYDIGEILESDVSTKYIVAARGGTKVFEVECDDEETLGNVSCSCLKFECEGIPCCHIMVVLITLGAAMPQCCVLNRWTLNAKSAISLETTDHVNSMKGTRFSELLMLAKPVFEEASCSIDEYMRWKEILEAELKGKRKREDIEGESSGIEDKENGLEAEASPINVQDPDIVQSKGAPKRFKNFLDRPNKRRCSECKATDHDKRTCPKIKRRW</sequence>
<dbReference type="Pfam" id="PF04434">
    <property type="entry name" value="SWIM"/>
    <property type="match status" value="1"/>
</dbReference>
<evidence type="ECO:0000313" key="8">
    <source>
        <dbReference type="Proteomes" id="UP000823388"/>
    </source>
</evidence>
<name>A0A8T0X220_PANVG</name>
<protein>
    <recommendedName>
        <fullName evidence="6">SWIM-type domain-containing protein</fullName>
    </recommendedName>
</protein>
<dbReference type="GO" id="GO:0008270">
    <property type="term" value="F:zinc ion binding"/>
    <property type="evidence" value="ECO:0007669"/>
    <property type="project" value="UniProtKB-KW"/>
</dbReference>
<dbReference type="EMBL" id="CM029037">
    <property type="protein sequence ID" value="KAG2655602.1"/>
    <property type="molecule type" value="Genomic_DNA"/>
</dbReference>
<reference evidence="7" key="1">
    <citation type="submission" date="2020-05" db="EMBL/GenBank/DDBJ databases">
        <title>WGS assembly of Panicum virgatum.</title>
        <authorList>
            <person name="Lovell J.T."/>
            <person name="Jenkins J."/>
            <person name="Shu S."/>
            <person name="Juenger T.E."/>
            <person name="Schmutz J."/>
        </authorList>
    </citation>
    <scope>NUCLEOTIDE SEQUENCE</scope>
    <source>
        <strain evidence="7">AP13</strain>
    </source>
</reference>
<dbReference type="Proteomes" id="UP000823388">
    <property type="component" value="Chromosome 1K"/>
</dbReference>
<evidence type="ECO:0000256" key="1">
    <source>
        <dbReference type="ARBA" id="ARBA00022723"/>
    </source>
</evidence>
<dbReference type="PROSITE" id="PS50966">
    <property type="entry name" value="ZF_SWIM"/>
    <property type="match status" value="1"/>
</dbReference>
<feature type="domain" description="SWIM-type" evidence="6">
    <location>
        <begin position="526"/>
        <end position="564"/>
    </location>
</feature>
<dbReference type="Pfam" id="PF03101">
    <property type="entry name" value="FAR1"/>
    <property type="match status" value="1"/>
</dbReference>
<evidence type="ECO:0000256" key="5">
    <source>
        <dbReference type="SAM" id="MobiDB-lite"/>
    </source>
</evidence>
<evidence type="ECO:0000256" key="4">
    <source>
        <dbReference type="PROSITE-ProRule" id="PRU00325"/>
    </source>
</evidence>
<dbReference type="SMART" id="SM00575">
    <property type="entry name" value="ZnF_PMZ"/>
    <property type="match status" value="1"/>
</dbReference>
<dbReference type="Pfam" id="PF10551">
    <property type="entry name" value="MULE"/>
    <property type="match status" value="1"/>
</dbReference>
<dbReference type="InterPro" id="IPR004330">
    <property type="entry name" value="FAR1_DNA_bnd_dom"/>
</dbReference>
<keyword evidence="8" id="KW-1185">Reference proteome</keyword>
<evidence type="ECO:0000256" key="2">
    <source>
        <dbReference type="ARBA" id="ARBA00022771"/>
    </source>
</evidence>
<proteinExistence type="predicted"/>
<evidence type="ECO:0000259" key="6">
    <source>
        <dbReference type="PROSITE" id="PS50966"/>
    </source>
</evidence>
<comment type="caution">
    <text evidence="7">The sequence shown here is derived from an EMBL/GenBank/DDBJ whole genome shotgun (WGS) entry which is preliminary data.</text>
</comment>
<evidence type="ECO:0000256" key="3">
    <source>
        <dbReference type="ARBA" id="ARBA00022833"/>
    </source>
</evidence>
<dbReference type="OrthoDB" id="650089at2759"/>
<dbReference type="PANTHER" id="PTHR47718">
    <property type="entry name" value="OS01G0519700 PROTEIN"/>
    <property type="match status" value="1"/>
</dbReference>
<accession>A0A8T0X220</accession>
<dbReference type="InterPro" id="IPR007527">
    <property type="entry name" value="Znf_SWIM"/>
</dbReference>